<reference evidence="2 3" key="1">
    <citation type="submission" date="2016-10" db="EMBL/GenBank/DDBJ databases">
        <authorList>
            <person name="de Groot N.N."/>
        </authorList>
    </citation>
    <scope>NUCLEOTIDE SEQUENCE [LARGE SCALE GENOMIC DNA]</scope>
    <source>
        <strain evidence="2 3">DSM 26000</strain>
    </source>
</reference>
<dbReference type="PROSITE" id="PS51186">
    <property type="entry name" value="GNAT"/>
    <property type="match status" value="1"/>
</dbReference>
<dbReference type="GO" id="GO:0016747">
    <property type="term" value="F:acyltransferase activity, transferring groups other than amino-acyl groups"/>
    <property type="evidence" value="ECO:0007669"/>
    <property type="project" value="InterPro"/>
</dbReference>
<evidence type="ECO:0000313" key="3">
    <source>
        <dbReference type="Proteomes" id="UP000198931"/>
    </source>
</evidence>
<dbReference type="Proteomes" id="UP000198931">
    <property type="component" value="Unassembled WGS sequence"/>
</dbReference>
<keyword evidence="3" id="KW-1185">Reference proteome</keyword>
<dbReference type="EMBL" id="FOQT01000002">
    <property type="protein sequence ID" value="SFI11333.1"/>
    <property type="molecule type" value="Genomic_DNA"/>
</dbReference>
<evidence type="ECO:0000313" key="2">
    <source>
        <dbReference type="EMBL" id="SFI11333.1"/>
    </source>
</evidence>
<dbReference type="Pfam" id="PF13673">
    <property type="entry name" value="Acetyltransf_10"/>
    <property type="match status" value="1"/>
</dbReference>
<proteinExistence type="predicted"/>
<dbReference type="OrthoDB" id="9789605at2"/>
<gene>
    <name evidence="2" type="ORF">SAMN05443292_1420</name>
</gene>
<dbReference type="AlphaFoldDB" id="A0A1I3FJB5"/>
<sequence length="156" mass="18269">MIIEKANPEDAKILTEITFDGKAFWGFSKAELSEWTELLTISPDYITENCVYKLILNSEIAGYYSYIMINESEIKLDNLFLFQKYIGKGFGKLMMEDFLKKAKNLKQKIIILDSEPNAENFYKKFGFITFDKKESVIKNRFLAKMKLILPLQYDNK</sequence>
<keyword evidence="2" id="KW-0808">Transferase</keyword>
<feature type="domain" description="N-acetyltransferase" evidence="1">
    <location>
        <begin position="1"/>
        <end position="148"/>
    </location>
</feature>
<dbReference type="SUPFAM" id="SSF55729">
    <property type="entry name" value="Acyl-CoA N-acyltransferases (Nat)"/>
    <property type="match status" value="1"/>
</dbReference>
<dbReference type="CDD" id="cd04301">
    <property type="entry name" value="NAT_SF"/>
    <property type="match status" value="1"/>
</dbReference>
<accession>A0A1I3FJB5</accession>
<dbReference type="InterPro" id="IPR016181">
    <property type="entry name" value="Acyl_CoA_acyltransferase"/>
</dbReference>
<protein>
    <submittedName>
        <fullName evidence="2">Predicted N-acetyltransferase YhbS</fullName>
    </submittedName>
</protein>
<dbReference type="STRING" id="1125876.SAMN05443292_1420"/>
<dbReference type="Gene3D" id="3.40.630.30">
    <property type="match status" value="1"/>
</dbReference>
<evidence type="ECO:0000259" key="1">
    <source>
        <dbReference type="PROSITE" id="PS51186"/>
    </source>
</evidence>
<organism evidence="2 3">
    <name type="scientific">Halpernia frigidisoli</name>
    <dbReference type="NCBI Taxonomy" id="1125876"/>
    <lineage>
        <taxon>Bacteria</taxon>
        <taxon>Pseudomonadati</taxon>
        <taxon>Bacteroidota</taxon>
        <taxon>Flavobacteriia</taxon>
        <taxon>Flavobacteriales</taxon>
        <taxon>Weeksellaceae</taxon>
        <taxon>Chryseobacterium group</taxon>
        <taxon>Halpernia</taxon>
    </lineage>
</organism>
<dbReference type="InterPro" id="IPR000182">
    <property type="entry name" value="GNAT_dom"/>
</dbReference>
<dbReference type="RefSeq" id="WP_090079429.1">
    <property type="nucleotide sequence ID" value="NZ_FOQT01000002.1"/>
</dbReference>
<name>A0A1I3FJB5_9FLAO</name>